<dbReference type="EMBL" id="JALJXV010000002">
    <property type="protein sequence ID" value="MCP1673677.1"/>
    <property type="molecule type" value="Genomic_DNA"/>
</dbReference>
<evidence type="ECO:0000313" key="1">
    <source>
        <dbReference type="EMBL" id="MCP1673677.1"/>
    </source>
</evidence>
<accession>A0AAE3G4D5</accession>
<sequence>MTVTHRSNPLRSLSVAVPALLLAGCLGGGSSGGGGGGAETAELEPLEERLAAAARTPADLSSHDEVAKRWLLARELGLFLELPALLPGEFLHPFLSDELACEEESQLELTSEMDVERDPTWFGELDLQTVTFVFDQCSVQQSNEAATASQQVNGLLEEFDEDDLIPIEDEVSATSQLINGQIAVTTRLAVNEPMLESVFRVQVGVAPESPWRLVNGLPDESLDYRILGDVRAAVRNGFRFRRGQYSLLFLREQDDDTSIAAYLAVTGTVGSDFDIILQPGVQLLRGGNMEIAIDLQAGGEGPSCPVAGRFALTVDEPIETAIPDGGGGITGGALTIASPDDEDPERAVEGSVQLMGDESFVVTIDDVAQSYDAEAIELLASPVNQCLFD</sequence>
<organism evidence="1 2">
    <name type="scientific">Natronocella acetinitrilica</name>
    <dbReference type="NCBI Taxonomy" id="414046"/>
    <lineage>
        <taxon>Bacteria</taxon>
        <taxon>Pseudomonadati</taxon>
        <taxon>Pseudomonadota</taxon>
        <taxon>Gammaproteobacteria</taxon>
        <taxon>Chromatiales</taxon>
        <taxon>Ectothiorhodospiraceae</taxon>
        <taxon>Natronocella</taxon>
    </lineage>
</organism>
<evidence type="ECO:0008006" key="3">
    <source>
        <dbReference type="Google" id="ProtNLM"/>
    </source>
</evidence>
<protein>
    <recommendedName>
        <fullName evidence="3">Lipoprotein</fullName>
    </recommendedName>
</protein>
<dbReference type="Proteomes" id="UP001205843">
    <property type="component" value="Unassembled WGS sequence"/>
</dbReference>
<evidence type="ECO:0000313" key="2">
    <source>
        <dbReference type="Proteomes" id="UP001205843"/>
    </source>
</evidence>
<gene>
    <name evidence="1" type="ORF">J2T57_000776</name>
</gene>
<comment type="caution">
    <text evidence="1">The sequence shown here is derived from an EMBL/GenBank/DDBJ whole genome shotgun (WGS) entry which is preliminary data.</text>
</comment>
<dbReference type="PROSITE" id="PS51257">
    <property type="entry name" value="PROKAR_LIPOPROTEIN"/>
    <property type="match status" value="1"/>
</dbReference>
<dbReference type="RefSeq" id="WP_253474513.1">
    <property type="nucleotide sequence ID" value="NZ_JALJXV010000002.1"/>
</dbReference>
<reference evidence="1" key="1">
    <citation type="submission" date="2022-03" db="EMBL/GenBank/DDBJ databases">
        <title>Genomic Encyclopedia of Type Strains, Phase III (KMG-III): the genomes of soil and plant-associated and newly described type strains.</title>
        <authorList>
            <person name="Whitman W."/>
        </authorList>
    </citation>
    <scope>NUCLEOTIDE SEQUENCE</scope>
    <source>
        <strain evidence="1">ANL 6-2</strain>
    </source>
</reference>
<keyword evidence="2" id="KW-1185">Reference proteome</keyword>
<proteinExistence type="predicted"/>
<dbReference type="AlphaFoldDB" id="A0AAE3G4D5"/>
<name>A0AAE3G4D5_9GAMM</name>